<dbReference type="InterPro" id="IPR019346">
    <property type="entry name" value="Ribosomal_mL42"/>
</dbReference>
<dbReference type="Proteomes" id="UP000762676">
    <property type="component" value="Unassembled WGS sequence"/>
</dbReference>
<evidence type="ECO:0000256" key="1">
    <source>
        <dbReference type="ARBA" id="ARBA00004173"/>
    </source>
</evidence>
<keyword evidence="3" id="KW-0809">Transit peptide</keyword>
<evidence type="ECO:0000256" key="6">
    <source>
        <dbReference type="ARBA" id="ARBA00023274"/>
    </source>
</evidence>
<keyword evidence="9" id="KW-1185">Reference proteome</keyword>
<gene>
    <name evidence="8" type="ORF">ElyMa_003363900</name>
</gene>
<evidence type="ECO:0000313" key="8">
    <source>
        <dbReference type="EMBL" id="GFS22429.1"/>
    </source>
</evidence>
<evidence type="ECO:0000256" key="5">
    <source>
        <dbReference type="ARBA" id="ARBA00023128"/>
    </source>
</evidence>
<keyword evidence="5" id="KW-0496">Mitochondrion</keyword>
<comment type="similarity">
    <text evidence="2">Belongs to the mitochondrion-specific ribosomal protein mL42 family.</text>
</comment>
<accession>A0AAV4JIC2</accession>
<comment type="caution">
    <text evidence="8">The sequence shown here is derived from an EMBL/GenBank/DDBJ whole genome shotgun (WGS) entry which is preliminary data.</text>
</comment>
<dbReference type="Pfam" id="PF10210">
    <property type="entry name" value="MRP-S32"/>
    <property type="match status" value="1"/>
</dbReference>
<protein>
    <recommendedName>
        <fullName evidence="7">Large ribosomal subunit protein mL42</fullName>
    </recommendedName>
</protein>
<evidence type="ECO:0000256" key="3">
    <source>
        <dbReference type="ARBA" id="ARBA00022946"/>
    </source>
</evidence>
<organism evidence="8 9">
    <name type="scientific">Elysia marginata</name>
    <dbReference type="NCBI Taxonomy" id="1093978"/>
    <lineage>
        <taxon>Eukaryota</taxon>
        <taxon>Metazoa</taxon>
        <taxon>Spiralia</taxon>
        <taxon>Lophotrochozoa</taxon>
        <taxon>Mollusca</taxon>
        <taxon>Gastropoda</taxon>
        <taxon>Heterobranchia</taxon>
        <taxon>Euthyneura</taxon>
        <taxon>Panpulmonata</taxon>
        <taxon>Sacoglossa</taxon>
        <taxon>Placobranchoidea</taxon>
        <taxon>Plakobranchidae</taxon>
        <taxon>Elysia</taxon>
    </lineage>
</organism>
<dbReference type="PANTHER" id="PTHR13450:SF4">
    <property type="entry name" value="LARGE RIBOSOMAL SUBUNIT PROTEIN ML42"/>
    <property type="match status" value="1"/>
</dbReference>
<evidence type="ECO:0000313" key="9">
    <source>
        <dbReference type="Proteomes" id="UP000762676"/>
    </source>
</evidence>
<dbReference type="EMBL" id="BMAT01006931">
    <property type="protein sequence ID" value="GFS22429.1"/>
    <property type="molecule type" value="Genomic_DNA"/>
</dbReference>
<name>A0AAV4JIC2_9GAST</name>
<evidence type="ECO:0000256" key="2">
    <source>
        <dbReference type="ARBA" id="ARBA00005556"/>
    </source>
</evidence>
<sequence length="165" mass="19162">MAAPLNVRRIGLRFVPQLIKLESSLFFTSEAHVLQRQNFSVSCQMNKTKPPDVCLSPDKSMIMCWHPEPEFPYEHTQPLPRDKSELEVGDSVLKIQYLVDEKLKNRPEGPTVNELSGLFYANKEDFKRRVLHSMYTSPPENVIKQHKLNFHMYADDTKSVYRNAP</sequence>
<dbReference type="PANTHER" id="PTHR13450">
    <property type="entry name" value="MITOCHONDRIAL 39S RIBOSOMAL PROTEIN L42"/>
    <property type="match status" value="1"/>
</dbReference>
<dbReference type="AlphaFoldDB" id="A0AAV4JIC2"/>
<keyword evidence="6" id="KW-0687">Ribonucleoprotein</keyword>
<keyword evidence="4 8" id="KW-0689">Ribosomal protein</keyword>
<evidence type="ECO:0000256" key="7">
    <source>
        <dbReference type="ARBA" id="ARBA00035189"/>
    </source>
</evidence>
<reference evidence="8 9" key="1">
    <citation type="journal article" date="2021" name="Elife">
        <title>Chloroplast acquisition without the gene transfer in kleptoplastic sea slugs, Plakobranchus ocellatus.</title>
        <authorList>
            <person name="Maeda T."/>
            <person name="Takahashi S."/>
            <person name="Yoshida T."/>
            <person name="Shimamura S."/>
            <person name="Takaki Y."/>
            <person name="Nagai Y."/>
            <person name="Toyoda A."/>
            <person name="Suzuki Y."/>
            <person name="Arimoto A."/>
            <person name="Ishii H."/>
            <person name="Satoh N."/>
            <person name="Nishiyama T."/>
            <person name="Hasebe M."/>
            <person name="Maruyama T."/>
            <person name="Minagawa J."/>
            <person name="Obokata J."/>
            <person name="Shigenobu S."/>
        </authorList>
    </citation>
    <scope>NUCLEOTIDE SEQUENCE [LARGE SCALE GENOMIC DNA]</scope>
</reference>
<proteinExistence type="inferred from homology"/>
<dbReference type="GO" id="GO:0005762">
    <property type="term" value="C:mitochondrial large ribosomal subunit"/>
    <property type="evidence" value="ECO:0007669"/>
    <property type="project" value="TreeGrafter"/>
</dbReference>
<evidence type="ECO:0000256" key="4">
    <source>
        <dbReference type="ARBA" id="ARBA00022980"/>
    </source>
</evidence>
<comment type="subcellular location">
    <subcellularLocation>
        <location evidence="1">Mitochondrion</location>
    </subcellularLocation>
</comment>